<keyword evidence="6 7" id="KW-0472">Membrane</keyword>
<evidence type="ECO:0000256" key="1">
    <source>
        <dbReference type="ARBA" id="ARBA00004141"/>
    </source>
</evidence>
<dbReference type="GO" id="GO:0005351">
    <property type="term" value="F:carbohydrate:proton symporter activity"/>
    <property type="evidence" value="ECO:0007669"/>
    <property type="project" value="TreeGrafter"/>
</dbReference>
<dbReference type="PRINTS" id="PR00171">
    <property type="entry name" value="SUGRTRNSPORT"/>
</dbReference>
<dbReference type="AlphaFoldDB" id="A0AA43QRN9"/>
<dbReference type="Gene3D" id="1.20.1250.20">
    <property type="entry name" value="MFS general substrate transporter like domains"/>
    <property type="match status" value="2"/>
</dbReference>
<dbReference type="InterPro" id="IPR050360">
    <property type="entry name" value="MFS_Sugar_Transporters"/>
</dbReference>
<keyword evidence="5 7" id="KW-1133">Transmembrane helix</keyword>
<evidence type="ECO:0000256" key="4">
    <source>
        <dbReference type="ARBA" id="ARBA00022692"/>
    </source>
</evidence>
<feature type="transmembrane region" description="Helical" evidence="7">
    <location>
        <begin position="340"/>
        <end position="359"/>
    </location>
</feature>
<feature type="transmembrane region" description="Helical" evidence="7">
    <location>
        <begin position="365"/>
        <end position="383"/>
    </location>
</feature>
<evidence type="ECO:0000313" key="10">
    <source>
        <dbReference type="Proteomes" id="UP001161017"/>
    </source>
</evidence>
<dbReference type="InterPro" id="IPR005829">
    <property type="entry name" value="Sugar_transporter_CS"/>
</dbReference>
<dbReference type="InterPro" id="IPR036259">
    <property type="entry name" value="MFS_trans_sf"/>
</dbReference>
<feature type="domain" description="Major facilitator superfamily (MFS) profile" evidence="8">
    <location>
        <begin position="1"/>
        <end position="386"/>
    </location>
</feature>
<evidence type="ECO:0000259" key="8">
    <source>
        <dbReference type="PROSITE" id="PS50850"/>
    </source>
</evidence>
<evidence type="ECO:0000256" key="7">
    <source>
        <dbReference type="SAM" id="Phobius"/>
    </source>
</evidence>
<dbReference type="PANTHER" id="PTHR48022:SF20">
    <property type="entry name" value="MAJOR FACILITATOR SUPERFAMILY (MFS) PROFILE DOMAIN-CONTAINING PROTEIN-RELATED"/>
    <property type="match status" value="1"/>
</dbReference>
<feature type="transmembrane region" description="Helical" evidence="7">
    <location>
        <begin position="196"/>
        <end position="217"/>
    </location>
</feature>
<dbReference type="InterPro" id="IPR003663">
    <property type="entry name" value="Sugar/inositol_transpt"/>
</dbReference>
<feature type="transmembrane region" description="Helical" evidence="7">
    <location>
        <begin position="71"/>
        <end position="93"/>
    </location>
</feature>
<feature type="transmembrane region" description="Helical" evidence="7">
    <location>
        <begin position="14"/>
        <end position="33"/>
    </location>
</feature>
<name>A0AA43QRN9_9LECA</name>
<keyword evidence="3" id="KW-0813">Transport</keyword>
<feature type="transmembrane region" description="Helical" evidence="7">
    <location>
        <begin position="258"/>
        <end position="277"/>
    </location>
</feature>
<evidence type="ECO:0000256" key="3">
    <source>
        <dbReference type="ARBA" id="ARBA00022448"/>
    </source>
</evidence>
<reference evidence="9" key="1">
    <citation type="journal article" date="2023" name="Genome Biol. Evol.">
        <title>First Whole Genome Sequence and Flow Cytometry Genome Size Data for the Lichen-Forming Fungus Ramalina farinacea (Ascomycota).</title>
        <authorList>
            <person name="Llewellyn T."/>
            <person name="Mian S."/>
            <person name="Hill R."/>
            <person name="Leitch I.J."/>
            <person name="Gaya E."/>
        </authorList>
    </citation>
    <scope>NUCLEOTIDE SEQUENCE</scope>
    <source>
        <strain evidence="9">LIQ254RAFAR</strain>
    </source>
</reference>
<comment type="caution">
    <text evidence="9">The sequence shown here is derived from an EMBL/GenBank/DDBJ whole genome shotgun (WGS) entry which is preliminary data.</text>
</comment>
<dbReference type="InterPro" id="IPR005828">
    <property type="entry name" value="MFS_sugar_transport-like"/>
</dbReference>
<dbReference type="PANTHER" id="PTHR48022">
    <property type="entry name" value="PLASTIDIC GLUCOSE TRANSPORTER 4"/>
    <property type="match status" value="1"/>
</dbReference>
<gene>
    <name evidence="9" type="ORF">OHK93_000850</name>
</gene>
<protein>
    <recommendedName>
        <fullName evidence="8">Major facilitator superfamily (MFS) profile domain-containing protein</fullName>
    </recommendedName>
</protein>
<dbReference type="Gene3D" id="1.10.286.90">
    <property type="entry name" value="MFS transporter, transmembrane helix TM10b"/>
    <property type="match status" value="1"/>
</dbReference>
<sequence length="429" mass="46890">MSQFRDSIGELSSIHQGIYVACFLLSAALSALASGNVSDRISRKFGIMTGAGLTMLGTIISAASPNFVSLIIARLITGLGAGQTIAVTTIYLVEVAPLETRGTSASLLQMYISSGIALGYFIAFGSSNADSEFYARWLVQAGRSEDARQVLAKVRPEQRVQTELNEIEDSLAHDLRGSNAGFGEIFGRRYIKRTTIGILLMMLQQTTGALYFAPLLFRQAGLDNSRASFLASGVTGLVIVAFTIPPQIWMDRWSRKRPLILGGSAVTVCLLVIGALYQRFGYIENGDVKLNSTAAQWAVIVLIYLFAANFSWSWGVIMKIYACEIIPTRLRAKTCAVEQLANWVVNFVIAFTAPMFLRASPSGPYFFYGFCTLGAVILCVFIPDTKGKSLEEIEGLFEKREPEVTVEELTSRHGGSVEYMRDVGDNVRP</sequence>
<proteinExistence type="inferred from homology"/>
<dbReference type="SUPFAM" id="SSF103473">
    <property type="entry name" value="MFS general substrate transporter"/>
    <property type="match status" value="1"/>
</dbReference>
<evidence type="ECO:0000256" key="6">
    <source>
        <dbReference type="ARBA" id="ARBA00023136"/>
    </source>
</evidence>
<evidence type="ECO:0000256" key="5">
    <source>
        <dbReference type="ARBA" id="ARBA00022989"/>
    </source>
</evidence>
<dbReference type="GO" id="GO:0016020">
    <property type="term" value="C:membrane"/>
    <property type="evidence" value="ECO:0007669"/>
    <property type="project" value="UniProtKB-SubCell"/>
</dbReference>
<dbReference type="PROSITE" id="PS00217">
    <property type="entry name" value="SUGAR_TRANSPORT_2"/>
    <property type="match status" value="1"/>
</dbReference>
<comment type="subcellular location">
    <subcellularLocation>
        <location evidence="1">Membrane</location>
        <topology evidence="1">Multi-pass membrane protein</topology>
    </subcellularLocation>
</comment>
<feature type="transmembrane region" description="Helical" evidence="7">
    <location>
        <begin position="45"/>
        <end position="65"/>
    </location>
</feature>
<feature type="transmembrane region" description="Helical" evidence="7">
    <location>
        <begin position="229"/>
        <end position="246"/>
    </location>
</feature>
<comment type="similarity">
    <text evidence="2">Belongs to the major facilitator superfamily. Sugar transporter (TC 2.A.1.1) family.</text>
</comment>
<evidence type="ECO:0000313" key="9">
    <source>
        <dbReference type="EMBL" id="MDI1489653.1"/>
    </source>
</evidence>
<evidence type="ECO:0000256" key="2">
    <source>
        <dbReference type="ARBA" id="ARBA00010992"/>
    </source>
</evidence>
<dbReference type="Pfam" id="PF00083">
    <property type="entry name" value="Sugar_tr"/>
    <property type="match status" value="2"/>
</dbReference>
<accession>A0AA43QRN9</accession>
<organism evidence="9 10">
    <name type="scientific">Ramalina farinacea</name>
    <dbReference type="NCBI Taxonomy" id="258253"/>
    <lineage>
        <taxon>Eukaryota</taxon>
        <taxon>Fungi</taxon>
        <taxon>Dikarya</taxon>
        <taxon>Ascomycota</taxon>
        <taxon>Pezizomycotina</taxon>
        <taxon>Lecanoromycetes</taxon>
        <taxon>OSLEUM clade</taxon>
        <taxon>Lecanoromycetidae</taxon>
        <taxon>Lecanorales</taxon>
        <taxon>Lecanorineae</taxon>
        <taxon>Ramalinaceae</taxon>
        <taxon>Ramalina</taxon>
    </lineage>
</organism>
<dbReference type="EMBL" id="JAPUFD010000010">
    <property type="protein sequence ID" value="MDI1489653.1"/>
    <property type="molecule type" value="Genomic_DNA"/>
</dbReference>
<dbReference type="InterPro" id="IPR020846">
    <property type="entry name" value="MFS_dom"/>
</dbReference>
<keyword evidence="10" id="KW-1185">Reference proteome</keyword>
<dbReference type="Proteomes" id="UP001161017">
    <property type="component" value="Unassembled WGS sequence"/>
</dbReference>
<feature type="transmembrane region" description="Helical" evidence="7">
    <location>
        <begin position="297"/>
        <end position="320"/>
    </location>
</feature>
<dbReference type="PROSITE" id="PS50850">
    <property type="entry name" value="MFS"/>
    <property type="match status" value="1"/>
</dbReference>
<keyword evidence="4 7" id="KW-0812">Transmembrane</keyword>